<dbReference type="Proteomes" id="UP000245073">
    <property type="component" value="Unassembled WGS sequence"/>
</dbReference>
<proteinExistence type="predicted"/>
<comment type="caution">
    <text evidence="1">The sequence shown here is derived from an EMBL/GenBank/DDBJ whole genome shotgun (WGS) entry which is preliminary data.</text>
</comment>
<organism evidence="1 2">
    <name type="scientific">Caulobacter endophyticus</name>
    <dbReference type="NCBI Taxonomy" id="2172652"/>
    <lineage>
        <taxon>Bacteria</taxon>
        <taxon>Pseudomonadati</taxon>
        <taxon>Pseudomonadota</taxon>
        <taxon>Alphaproteobacteria</taxon>
        <taxon>Caulobacterales</taxon>
        <taxon>Caulobacteraceae</taxon>
        <taxon>Caulobacter</taxon>
    </lineage>
</organism>
<gene>
    <name evidence="1" type="ORF">DDF67_17905</name>
</gene>
<dbReference type="GO" id="GO:0016787">
    <property type="term" value="F:hydrolase activity"/>
    <property type="evidence" value="ECO:0007669"/>
    <property type="project" value="UniProtKB-KW"/>
</dbReference>
<sequence>METVEIAIADRRVLLTVARPAGQPKAAIAFSHGAFSAPDKYSALLEGWAAAGLLAAAPLHVDSTDHPERSAYDQGAVWRTRLEDQAATLDWLAGQGALCRDDWGLAAAGHSFGALLALAAGGAGVLAPPGAPTLDARVKAVIALSPPPATPPLIGPEGFASTAAPLLVQTGDADVLPGFVDDWRMRLIAYEAPAPGGRHALVLPGVDHYFGGLICRPELPGPAQAEGFAQALAASADLVLAHAAGDASAAARIAARSSDCSFTTR</sequence>
<dbReference type="EMBL" id="QDKQ01000060">
    <property type="protein sequence ID" value="PVM85475.1"/>
    <property type="molecule type" value="Genomic_DNA"/>
</dbReference>
<reference evidence="1 2" key="1">
    <citation type="submission" date="2018-04" db="EMBL/GenBank/DDBJ databases">
        <title>The genome sequence of Caulobacter sp. 744.</title>
        <authorList>
            <person name="Gao J."/>
            <person name="Sun J."/>
        </authorList>
    </citation>
    <scope>NUCLEOTIDE SEQUENCE [LARGE SCALE GENOMIC DNA]</scope>
    <source>
        <strain evidence="1 2">774</strain>
    </source>
</reference>
<protein>
    <submittedName>
        <fullName evidence="1">Alpha/beta hydrolase</fullName>
    </submittedName>
</protein>
<evidence type="ECO:0000313" key="1">
    <source>
        <dbReference type="EMBL" id="PVM85475.1"/>
    </source>
</evidence>
<keyword evidence="2" id="KW-1185">Reference proteome</keyword>
<dbReference type="SUPFAM" id="SSF53474">
    <property type="entry name" value="alpha/beta-Hydrolases"/>
    <property type="match status" value="1"/>
</dbReference>
<name>A0A2T9JP33_9CAUL</name>
<dbReference type="Gene3D" id="3.40.50.1820">
    <property type="entry name" value="alpha/beta hydrolase"/>
    <property type="match status" value="1"/>
</dbReference>
<dbReference type="InterPro" id="IPR029058">
    <property type="entry name" value="AB_hydrolase_fold"/>
</dbReference>
<accession>A0A2T9JP33</accession>
<evidence type="ECO:0000313" key="2">
    <source>
        <dbReference type="Proteomes" id="UP000245073"/>
    </source>
</evidence>
<dbReference type="AlphaFoldDB" id="A0A2T9JP33"/>
<keyword evidence="1" id="KW-0378">Hydrolase</keyword>